<organism evidence="3 4">
    <name type="scientific">Ramalina farinacea</name>
    <dbReference type="NCBI Taxonomy" id="258253"/>
    <lineage>
        <taxon>Eukaryota</taxon>
        <taxon>Fungi</taxon>
        <taxon>Dikarya</taxon>
        <taxon>Ascomycota</taxon>
        <taxon>Pezizomycotina</taxon>
        <taxon>Lecanoromycetes</taxon>
        <taxon>OSLEUM clade</taxon>
        <taxon>Lecanoromycetidae</taxon>
        <taxon>Lecanorales</taxon>
        <taxon>Lecanorineae</taxon>
        <taxon>Ramalinaceae</taxon>
        <taxon>Ramalina</taxon>
    </lineage>
</organism>
<evidence type="ECO:0000313" key="3">
    <source>
        <dbReference type="EMBL" id="MDI1487955.1"/>
    </source>
</evidence>
<feature type="region of interest" description="Disordered" evidence="2">
    <location>
        <begin position="1"/>
        <end position="28"/>
    </location>
</feature>
<proteinExistence type="predicted"/>
<comment type="caution">
    <text evidence="3">The sequence shown here is derived from an EMBL/GenBank/DDBJ whole genome shotgun (WGS) entry which is preliminary data.</text>
</comment>
<dbReference type="AlphaFoldDB" id="A0AA43QPC0"/>
<sequence length="517" mass="58940">MVKPTEPTIRPLPEKLEVAPKPDPNNSLQTQHQVRMLEAFENLDYIGLEQYILQFARRQCQDGSAPNSYKLIVGDYEKKTGYVFILLHLLPPSVIRSLIRNTLPFDKTNDPDVKEFYDSEMAIQDSCAGVYIRWVCNAPGMVVSPASAAAEGKFLTSKQIQQMLDLVQEYLDNKASSESVNNTIDKFHDPLFQPNSARVRGKPIEGDTAAKIREWIAVVRTQFCTEIDTAKEEGTFLRVPMEVEWADEVPSHMKSHTHAAQTTPLLYIVNAIATEVFNLPNKEHSLLFPVPYNEDTNFYSIAEILGSILCSSHYTFGGLNIDLAGDSDMTTLDEDHDAWWASARYFNRRQERDNVTGEIDRLHKQVERLATARKLPALRQECEAAVVACEISIQERDAKAEEYRTILETLRQLQQKADQVGLERTTGEVDDETREISTLLEQFRRIERKQQIWVMLCECVDTEDEEKREANEDHLANLDQDLVAEVMQEFAEIQDKLLEEKEIREGGKGKEKEQAAG</sequence>
<evidence type="ECO:0000313" key="4">
    <source>
        <dbReference type="Proteomes" id="UP001161017"/>
    </source>
</evidence>
<name>A0AA43QPC0_9LECA</name>
<accession>A0AA43QPC0</accession>
<reference evidence="3" key="1">
    <citation type="journal article" date="2023" name="Genome Biol. Evol.">
        <title>First Whole Genome Sequence and Flow Cytometry Genome Size Data for the Lichen-Forming Fungus Ramalina farinacea (Ascomycota).</title>
        <authorList>
            <person name="Llewellyn T."/>
            <person name="Mian S."/>
            <person name="Hill R."/>
            <person name="Leitch I.J."/>
            <person name="Gaya E."/>
        </authorList>
    </citation>
    <scope>NUCLEOTIDE SEQUENCE</scope>
    <source>
        <strain evidence="3">LIQ254RAFAR</strain>
    </source>
</reference>
<keyword evidence="1" id="KW-0175">Coiled coil</keyword>
<protein>
    <submittedName>
        <fullName evidence="3">Uncharacterized protein</fullName>
    </submittedName>
</protein>
<evidence type="ECO:0000256" key="2">
    <source>
        <dbReference type="SAM" id="MobiDB-lite"/>
    </source>
</evidence>
<keyword evidence="4" id="KW-1185">Reference proteome</keyword>
<feature type="coiled-coil region" evidence="1">
    <location>
        <begin position="396"/>
        <end position="449"/>
    </location>
</feature>
<dbReference type="Proteomes" id="UP001161017">
    <property type="component" value="Unassembled WGS sequence"/>
</dbReference>
<dbReference type="EMBL" id="JAPUFD010000006">
    <property type="protein sequence ID" value="MDI1487955.1"/>
    <property type="molecule type" value="Genomic_DNA"/>
</dbReference>
<evidence type="ECO:0000256" key="1">
    <source>
        <dbReference type="SAM" id="Coils"/>
    </source>
</evidence>
<gene>
    <name evidence="3" type="ORF">OHK93_007229</name>
</gene>